<evidence type="ECO:0000313" key="1">
    <source>
        <dbReference type="EMBL" id="KAI5653749.1"/>
    </source>
</evidence>
<name>A0ACB9ZZH4_CATRO</name>
<sequence length="257" mass="28846">MKNKCFKRIKEEKQRKQGKGSDKNDKTHDFESDGNSMYSEVLCVSSSLSPVSEHWILDLGCTFHMTPNKHWFSDFKPLEHGKVFMGNNHVCEIKGIGNVFIKMHDGVTRKLTEQNGVAERMNRTIMEKVRYLMVSSGIPKPFWGEAASTAVYLINRSPSTGKLDPRSRKGVFLGYPSGVKGYKVWLKGEPGVRVIVSRDVVFNELDMPCLKAKTNPDSPSDIPIDGNIPVEVEDTSKPTQPHDQPKTSEESDISTSQ</sequence>
<dbReference type="Proteomes" id="UP001060085">
    <property type="component" value="Linkage Group LG07"/>
</dbReference>
<organism evidence="1 2">
    <name type="scientific">Catharanthus roseus</name>
    <name type="common">Madagascar periwinkle</name>
    <name type="synonym">Vinca rosea</name>
    <dbReference type="NCBI Taxonomy" id="4058"/>
    <lineage>
        <taxon>Eukaryota</taxon>
        <taxon>Viridiplantae</taxon>
        <taxon>Streptophyta</taxon>
        <taxon>Embryophyta</taxon>
        <taxon>Tracheophyta</taxon>
        <taxon>Spermatophyta</taxon>
        <taxon>Magnoliopsida</taxon>
        <taxon>eudicotyledons</taxon>
        <taxon>Gunneridae</taxon>
        <taxon>Pentapetalae</taxon>
        <taxon>asterids</taxon>
        <taxon>lamiids</taxon>
        <taxon>Gentianales</taxon>
        <taxon>Apocynaceae</taxon>
        <taxon>Rauvolfioideae</taxon>
        <taxon>Vinceae</taxon>
        <taxon>Catharanthinae</taxon>
        <taxon>Catharanthus</taxon>
    </lineage>
</organism>
<proteinExistence type="predicted"/>
<comment type="caution">
    <text evidence="1">The sequence shown here is derived from an EMBL/GenBank/DDBJ whole genome shotgun (WGS) entry which is preliminary data.</text>
</comment>
<accession>A0ACB9ZZH4</accession>
<protein>
    <submittedName>
        <fullName evidence="1">Uncharacterized protein</fullName>
    </submittedName>
</protein>
<keyword evidence="2" id="KW-1185">Reference proteome</keyword>
<dbReference type="EMBL" id="CM044707">
    <property type="protein sequence ID" value="KAI5653749.1"/>
    <property type="molecule type" value="Genomic_DNA"/>
</dbReference>
<reference evidence="2" key="1">
    <citation type="journal article" date="2023" name="Nat. Plants">
        <title>Single-cell RNA sequencing provides a high-resolution roadmap for understanding the multicellular compartmentation of specialized metabolism.</title>
        <authorList>
            <person name="Sun S."/>
            <person name="Shen X."/>
            <person name="Li Y."/>
            <person name="Li Y."/>
            <person name="Wang S."/>
            <person name="Li R."/>
            <person name="Zhang H."/>
            <person name="Shen G."/>
            <person name="Guo B."/>
            <person name="Wei J."/>
            <person name="Xu J."/>
            <person name="St-Pierre B."/>
            <person name="Chen S."/>
            <person name="Sun C."/>
        </authorList>
    </citation>
    <scope>NUCLEOTIDE SEQUENCE [LARGE SCALE GENOMIC DNA]</scope>
</reference>
<evidence type="ECO:0000313" key="2">
    <source>
        <dbReference type="Proteomes" id="UP001060085"/>
    </source>
</evidence>
<gene>
    <name evidence="1" type="ORF">M9H77_30936</name>
</gene>